<feature type="transmembrane region" description="Helical" evidence="1">
    <location>
        <begin position="20"/>
        <end position="47"/>
    </location>
</feature>
<dbReference type="GO" id="GO:0080120">
    <property type="term" value="P:CAAX-box protein maturation"/>
    <property type="evidence" value="ECO:0007669"/>
    <property type="project" value="UniProtKB-ARBA"/>
</dbReference>
<sequence length="308" mass="34538">MKFLERALKGPNEWWKYLLLPIIAFLIANTLGAIPLGIAAIFGAATGGTLNPDNPGDLTGLGLDPNLSLFLLMFPFLVGLIGFILILKPFHKRNVKEVINGTQRIRWNRFFYSAAIWAMISGLMLVVDYSMNGQYYELNLNWSLFLPLILVSLLIIPFQTTFEELIFRGYLAQGVARWTRSRWLAALLPAVAFGLLHIMNPEVKEYGFWITMPQYIIFGLVFGLMSVLDDGIETAMGAHAANNIFISIFVTAKASVLQTPALFINNHVDPVKDLIIMVLAAVIMIGILAKKYNWNFAILNQRVEGEKE</sequence>
<feature type="domain" description="CAAX prenyl protease 2/Lysostaphin resistance protein A-like" evidence="2">
    <location>
        <begin position="146"/>
        <end position="245"/>
    </location>
</feature>
<keyword evidence="1" id="KW-0472">Membrane</keyword>
<evidence type="ECO:0000313" key="4">
    <source>
        <dbReference type="Proteomes" id="UP000289703"/>
    </source>
</evidence>
<gene>
    <name evidence="3" type="ORF">EO244_05310</name>
</gene>
<dbReference type="OrthoDB" id="2806188at2"/>
<dbReference type="GO" id="GO:0004175">
    <property type="term" value="F:endopeptidase activity"/>
    <property type="evidence" value="ECO:0007669"/>
    <property type="project" value="UniProtKB-ARBA"/>
</dbReference>
<keyword evidence="3" id="KW-0482">Metalloprotease</keyword>
<feature type="transmembrane region" description="Helical" evidence="1">
    <location>
        <begin position="274"/>
        <end position="292"/>
    </location>
</feature>
<feature type="transmembrane region" description="Helical" evidence="1">
    <location>
        <begin position="110"/>
        <end position="130"/>
    </location>
</feature>
<dbReference type="GO" id="GO:0008237">
    <property type="term" value="F:metallopeptidase activity"/>
    <property type="evidence" value="ECO:0007669"/>
    <property type="project" value="UniProtKB-KW"/>
</dbReference>
<proteinExistence type="predicted"/>
<dbReference type="AlphaFoldDB" id="A0A4Q1JNQ6"/>
<keyword evidence="3" id="KW-0378">Hydrolase</keyword>
<dbReference type="PANTHER" id="PTHR39430:SF1">
    <property type="entry name" value="PROTEASE"/>
    <property type="match status" value="1"/>
</dbReference>
<name>A0A4Q1JNQ6_9BACT</name>
<keyword evidence="1" id="KW-0812">Transmembrane</keyword>
<dbReference type="Proteomes" id="UP000289703">
    <property type="component" value="Unassembled WGS sequence"/>
</dbReference>
<dbReference type="InterPro" id="IPR003675">
    <property type="entry name" value="Rce1/LyrA-like_dom"/>
</dbReference>
<evidence type="ECO:0000313" key="3">
    <source>
        <dbReference type="EMBL" id="RXQ96251.1"/>
    </source>
</evidence>
<dbReference type="PANTHER" id="PTHR39430">
    <property type="entry name" value="MEMBRANE-ASSOCIATED PROTEASE-RELATED"/>
    <property type="match status" value="1"/>
</dbReference>
<feature type="transmembrane region" description="Helical" evidence="1">
    <location>
        <begin position="206"/>
        <end position="228"/>
    </location>
</feature>
<evidence type="ECO:0000259" key="2">
    <source>
        <dbReference type="Pfam" id="PF02517"/>
    </source>
</evidence>
<dbReference type="EMBL" id="SAXA01000003">
    <property type="protein sequence ID" value="RXQ96251.1"/>
    <property type="molecule type" value="Genomic_DNA"/>
</dbReference>
<accession>A0A4Q1JNQ6</accession>
<dbReference type="GO" id="GO:0006508">
    <property type="term" value="P:proteolysis"/>
    <property type="evidence" value="ECO:0007669"/>
    <property type="project" value="UniProtKB-KW"/>
</dbReference>
<feature type="transmembrane region" description="Helical" evidence="1">
    <location>
        <begin position="240"/>
        <end position="262"/>
    </location>
</feature>
<feature type="transmembrane region" description="Helical" evidence="1">
    <location>
        <begin position="142"/>
        <end position="162"/>
    </location>
</feature>
<feature type="transmembrane region" description="Helical" evidence="1">
    <location>
        <begin position="67"/>
        <end position="90"/>
    </location>
</feature>
<keyword evidence="4" id="KW-1185">Reference proteome</keyword>
<organism evidence="3 4">
    <name type="scientific">Ancylomarina salipaludis</name>
    <dbReference type="NCBI Taxonomy" id="2501299"/>
    <lineage>
        <taxon>Bacteria</taxon>
        <taxon>Pseudomonadati</taxon>
        <taxon>Bacteroidota</taxon>
        <taxon>Bacteroidia</taxon>
        <taxon>Marinilabiliales</taxon>
        <taxon>Marinifilaceae</taxon>
        <taxon>Ancylomarina</taxon>
    </lineage>
</organism>
<comment type="caution">
    <text evidence="3">The sequence shown here is derived from an EMBL/GenBank/DDBJ whole genome shotgun (WGS) entry which is preliminary data.</text>
</comment>
<evidence type="ECO:0000256" key="1">
    <source>
        <dbReference type="SAM" id="Phobius"/>
    </source>
</evidence>
<protein>
    <submittedName>
        <fullName evidence="3">CPBP family intramembrane metalloprotease</fullName>
    </submittedName>
</protein>
<keyword evidence="3" id="KW-0645">Protease</keyword>
<keyword evidence="1" id="KW-1133">Transmembrane helix</keyword>
<feature type="transmembrane region" description="Helical" evidence="1">
    <location>
        <begin position="183"/>
        <end position="200"/>
    </location>
</feature>
<reference evidence="3 4" key="1">
    <citation type="submission" date="2019-01" db="EMBL/GenBank/DDBJ databases">
        <title>Ancylomarina salipaludis sp. nov., isolated from a salt marsh.</title>
        <authorList>
            <person name="Yoon J.-H."/>
        </authorList>
    </citation>
    <scope>NUCLEOTIDE SEQUENCE [LARGE SCALE GENOMIC DNA]</scope>
    <source>
        <strain evidence="3 4">SHSM-M15</strain>
    </source>
</reference>
<dbReference type="Pfam" id="PF02517">
    <property type="entry name" value="Rce1-like"/>
    <property type="match status" value="1"/>
</dbReference>
<dbReference type="RefSeq" id="WP_129253612.1">
    <property type="nucleotide sequence ID" value="NZ_SAXA01000003.1"/>
</dbReference>